<dbReference type="EMBL" id="UYRU01052885">
    <property type="protein sequence ID" value="VDN12053.1"/>
    <property type="molecule type" value="Genomic_DNA"/>
</dbReference>
<evidence type="ECO:0000256" key="1">
    <source>
        <dbReference type="ARBA" id="ARBA00022737"/>
    </source>
</evidence>
<feature type="coiled-coil region" evidence="2">
    <location>
        <begin position="2"/>
        <end position="83"/>
    </location>
</feature>
<dbReference type="Proteomes" id="UP000281553">
    <property type="component" value="Unassembled WGS sequence"/>
</dbReference>
<evidence type="ECO:0000313" key="4">
    <source>
        <dbReference type="Proteomes" id="UP000281553"/>
    </source>
</evidence>
<keyword evidence="1" id="KW-0677">Repeat</keyword>
<dbReference type="PANTHER" id="PTHR12587:SF20">
    <property type="entry name" value="LIPRIN-ALPHA, ISOFORM E"/>
    <property type="match status" value="1"/>
</dbReference>
<organism evidence="3 4">
    <name type="scientific">Dibothriocephalus latus</name>
    <name type="common">Fish tapeworm</name>
    <name type="synonym">Diphyllobothrium latum</name>
    <dbReference type="NCBI Taxonomy" id="60516"/>
    <lineage>
        <taxon>Eukaryota</taxon>
        <taxon>Metazoa</taxon>
        <taxon>Spiralia</taxon>
        <taxon>Lophotrochozoa</taxon>
        <taxon>Platyhelminthes</taxon>
        <taxon>Cestoda</taxon>
        <taxon>Eucestoda</taxon>
        <taxon>Diphyllobothriidea</taxon>
        <taxon>Diphyllobothriidae</taxon>
        <taxon>Dibothriocephalus</taxon>
    </lineage>
</organism>
<keyword evidence="4" id="KW-1185">Reference proteome</keyword>
<protein>
    <submittedName>
        <fullName evidence="3">Uncharacterized protein</fullName>
    </submittedName>
</protein>
<dbReference type="GO" id="GO:0048786">
    <property type="term" value="C:presynaptic active zone"/>
    <property type="evidence" value="ECO:0007669"/>
    <property type="project" value="TreeGrafter"/>
</dbReference>
<dbReference type="GO" id="GO:0050808">
    <property type="term" value="P:synapse organization"/>
    <property type="evidence" value="ECO:0007669"/>
    <property type="project" value="TreeGrafter"/>
</dbReference>
<evidence type="ECO:0000313" key="3">
    <source>
        <dbReference type="EMBL" id="VDN12053.1"/>
    </source>
</evidence>
<dbReference type="PANTHER" id="PTHR12587">
    <property type="entry name" value="LAR INTERACTING PROTEIN LIP -RELATED PROTEIN"/>
    <property type="match status" value="1"/>
</dbReference>
<accession>A0A3P7LMA7</accession>
<evidence type="ECO:0000256" key="2">
    <source>
        <dbReference type="SAM" id="Coils"/>
    </source>
</evidence>
<dbReference type="InterPro" id="IPR029515">
    <property type="entry name" value="Liprin"/>
</dbReference>
<proteinExistence type="predicted"/>
<sequence length="111" mass="13186">MLLSMLDERDRLMVALREAREEVQLTRTRLAEVERERDALQAQIASTIPKDLAECIKELTKAKEELKQRMDEILELKAERNNTRVSKLFLFQMRFWFAFNNPSPPPLQKRL</sequence>
<keyword evidence="2" id="KW-0175">Coiled coil</keyword>
<dbReference type="AlphaFoldDB" id="A0A3P7LMA7"/>
<name>A0A3P7LMA7_DIBLA</name>
<gene>
    <name evidence="3" type="ORF">DILT_LOCUS7884</name>
</gene>
<reference evidence="3 4" key="1">
    <citation type="submission" date="2018-11" db="EMBL/GenBank/DDBJ databases">
        <authorList>
            <consortium name="Pathogen Informatics"/>
        </authorList>
    </citation>
    <scope>NUCLEOTIDE SEQUENCE [LARGE SCALE GENOMIC DNA]</scope>
</reference>
<dbReference type="OrthoDB" id="2132119at2759"/>